<keyword evidence="2" id="KW-0238">DNA-binding</keyword>
<sequence length="281" mass="32559">MTQGQQAALGTFGYFDFAQLPIGKFTQPELAGFIKVVLVQAGGRVVIDFNEYRLEQDVLFFINVGQYYWFDLDCIGTVLYYHRDFYCIQIHDKEVACDGILFHNAYHVPVVFMNDEARAIMRAIVQEIRAEMALQDSGMEGMLRILLKQLIIRSTRLWKQQHHVVSEEARQEVEFSRTFSQLVEGHYTRQHAVADYAAMLHITPKALNKRITRFSNSTPNDVIKNRIILEAKRLLIHTQLSVKEIGYLLGYDDPSYFIRLFTKQVATPPQTFRLHYQTSVA</sequence>
<dbReference type="InterPro" id="IPR009057">
    <property type="entry name" value="Homeodomain-like_sf"/>
</dbReference>
<organism evidence="5 6">
    <name type="scientific">Hymenobacter frigidus</name>
    <dbReference type="NCBI Taxonomy" id="1524095"/>
    <lineage>
        <taxon>Bacteria</taxon>
        <taxon>Pseudomonadati</taxon>
        <taxon>Bacteroidota</taxon>
        <taxon>Cytophagia</taxon>
        <taxon>Cytophagales</taxon>
        <taxon>Hymenobacteraceae</taxon>
        <taxon>Hymenobacter</taxon>
    </lineage>
</organism>
<dbReference type="SMART" id="SM00342">
    <property type="entry name" value="HTH_ARAC"/>
    <property type="match status" value="1"/>
</dbReference>
<evidence type="ECO:0000259" key="4">
    <source>
        <dbReference type="PROSITE" id="PS01124"/>
    </source>
</evidence>
<reference evidence="6" key="1">
    <citation type="journal article" date="2019" name="Int. J. Syst. Evol. Microbiol.">
        <title>The Global Catalogue of Microorganisms (GCM) 10K type strain sequencing project: providing services to taxonomists for standard genome sequencing and annotation.</title>
        <authorList>
            <consortium name="The Broad Institute Genomics Platform"/>
            <consortium name="The Broad Institute Genome Sequencing Center for Infectious Disease"/>
            <person name="Wu L."/>
            <person name="Ma J."/>
        </authorList>
    </citation>
    <scope>NUCLEOTIDE SEQUENCE [LARGE SCALE GENOMIC DNA]</scope>
    <source>
        <strain evidence="6">CGMCC 1.14966</strain>
    </source>
</reference>
<accession>A0ABQ1ZVK0</accession>
<proteinExistence type="predicted"/>
<comment type="caution">
    <text evidence="5">The sequence shown here is derived from an EMBL/GenBank/DDBJ whole genome shotgun (WGS) entry which is preliminary data.</text>
</comment>
<dbReference type="Pfam" id="PF12833">
    <property type="entry name" value="HTH_18"/>
    <property type="match status" value="1"/>
</dbReference>
<dbReference type="PROSITE" id="PS01124">
    <property type="entry name" value="HTH_ARAC_FAMILY_2"/>
    <property type="match status" value="1"/>
</dbReference>
<evidence type="ECO:0000256" key="3">
    <source>
        <dbReference type="ARBA" id="ARBA00023163"/>
    </source>
</evidence>
<evidence type="ECO:0000256" key="1">
    <source>
        <dbReference type="ARBA" id="ARBA00023015"/>
    </source>
</evidence>
<evidence type="ECO:0000313" key="5">
    <source>
        <dbReference type="EMBL" id="GGH80441.1"/>
    </source>
</evidence>
<dbReference type="PANTHER" id="PTHR43280">
    <property type="entry name" value="ARAC-FAMILY TRANSCRIPTIONAL REGULATOR"/>
    <property type="match status" value="1"/>
</dbReference>
<keyword evidence="6" id="KW-1185">Reference proteome</keyword>
<dbReference type="Proteomes" id="UP000637774">
    <property type="component" value="Unassembled WGS sequence"/>
</dbReference>
<keyword evidence="1" id="KW-0805">Transcription regulation</keyword>
<dbReference type="EMBL" id="BMGY01000003">
    <property type="protein sequence ID" value="GGH80441.1"/>
    <property type="molecule type" value="Genomic_DNA"/>
</dbReference>
<dbReference type="PANTHER" id="PTHR43280:SF32">
    <property type="entry name" value="TRANSCRIPTIONAL REGULATORY PROTEIN"/>
    <property type="match status" value="1"/>
</dbReference>
<evidence type="ECO:0000256" key="2">
    <source>
        <dbReference type="ARBA" id="ARBA00023125"/>
    </source>
</evidence>
<protein>
    <submittedName>
        <fullName evidence="5">AraC family transcriptional regulator</fullName>
    </submittedName>
</protein>
<dbReference type="Gene3D" id="1.10.10.60">
    <property type="entry name" value="Homeodomain-like"/>
    <property type="match status" value="1"/>
</dbReference>
<dbReference type="InterPro" id="IPR018060">
    <property type="entry name" value="HTH_AraC"/>
</dbReference>
<keyword evidence="3" id="KW-0804">Transcription</keyword>
<dbReference type="RefSeq" id="WP_188560500.1">
    <property type="nucleotide sequence ID" value="NZ_BMGY01000003.1"/>
</dbReference>
<dbReference type="SUPFAM" id="SSF46689">
    <property type="entry name" value="Homeodomain-like"/>
    <property type="match status" value="1"/>
</dbReference>
<feature type="domain" description="HTH araC/xylS-type" evidence="4">
    <location>
        <begin position="177"/>
        <end position="275"/>
    </location>
</feature>
<name>A0ABQ1ZVK0_9BACT</name>
<evidence type="ECO:0000313" key="6">
    <source>
        <dbReference type="Proteomes" id="UP000637774"/>
    </source>
</evidence>
<gene>
    <name evidence="5" type="ORF">GCM10011495_05670</name>
</gene>